<dbReference type="Gene3D" id="1.25.40.10">
    <property type="entry name" value="Tetratricopeptide repeat domain"/>
    <property type="match status" value="1"/>
</dbReference>
<name>A0A397TWJ6_9GLOM</name>
<organism evidence="2 3">
    <name type="scientific">Gigaspora rosea</name>
    <dbReference type="NCBI Taxonomy" id="44941"/>
    <lineage>
        <taxon>Eukaryota</taxon>
        <taxon>Fungi</taxon>
        <taxon>Fungi incertae sedis</taxon>
        <taxon>Mucoromycota</taxon>
        <taxon>Glomeromycotina</taxon>
        <taxon>Glomeromycetes</taxon>
        <taxon>Diversisporales</taxon>
        <taxon>Gigasporaceae</taxon>
        <taxon>Gigaspora</taxon>
    </lineage>
</organism>
<evidence type="ECO:0000313" key="3">
    <source>
        <dbReference type="Proteomes" id="UP000266673"/>
    </source>
</evidence>
<dbReference type="InterPro" id="IPR001245">
    <property type="entry name" value="Ser-Thr/Tyr_kinase_cat_dom"/>
</dbReference>
<dbReference type="Gene3D" id="1.10.510.10">
    <property type="entry name" value="Transferase(Phosphotransferase) domain 1"/>
    <property type="match status" value="1"/>
</dbReference>
<protein>
    <recommendedName>
        <fullName evidence="1">Serine-threonine/tyrosine-protein kinase catalytic domain-containing protein</fullName>
    </recommendedName>
</protein>
<comment type="caution">
    <text evidence="2">The sequence shown here is derived from an EMBL/GenBank/DDBJ whole genome shotgun (WGS) entry which is preliminary data.</text>
</comment>
<reference evidence="2 3" key="1">
    <citation type="submission" date="2018-06" db="EMBL/GenBank/DDBJ databases">
        <title>Comparative genomics reveals the genomic features of Rhizophagus irregularis, R. cerebriforme, R. diaphanum and Gigaspora rosea, and their symbiotic lifestyle signature.</title>
        <authorList>
            <person name="Morin E."/>
            <person name="San Clemente H."/>
            <person name="Chen E.C.H."/>
            <person name="De La Providencia I."/>
            <person name="Hainaut M."/>
            <person name="Kuo A."/>
            <person name="Kohler A."/>
            <person name="Murat C."/>
            <person name="Tang N."/>
            <person name="Roy S."/>
            <person name="Loubradou J."/>
            <person name="Henrissat B."/>
            <person name="Grigoriev I.V."/>
            <person name="Corradi N."/>
            <person name="Roux C."/>
            <person name="Martin F.M."/>
        </authorList>
    </citation>
    <scope>NUCLEOTIDE SEQUENCE [LARGE SCALE GENOMIC DNA]</scope>
    <source>
        <strain evidence="2 3">DAOM 194757</strain>
    </source>
</reference>
<dbReference type="SUPFAM" id="SSF81901">
    <property type="entry name" value="HCP-like"/>
    <property type="match status" value="1"/>
</dbReference>
<gene>
    <name evidence="2" type="ORF">C2G38_2228364</name>
</gene>
<dbReference type="EMBL" id="QKWP01002762">
    <property type="protein sequence ID" value="RIB02244.1"/>
    <property type="molecule type" value="Genomic_DNA"/>
</dbReference>
<dbReference type="Pfam" id="PF08238">
    <property type="entry name" value="Sel1"/>
    <property type="match status" value="3"/>
</dbReference>
<dbReference type="Pfam" id="PF07714">
    <property type="entry name" value="PK_Tyr_Ser-Thr"/>
    <property type="match status" value="1"/>
</dbReference>
<dbReference type="AlphaFoldDB" id="A0A397TWJ6"/>
<sequence length="279" mass="33053">MGNASRTNEVSFYYINGIEIEIDEYKEFIYYQKSADMGYALGTNNVGNCYFNGIGVEKDKYKEFIYYQKAAEMGTLSQSLILEFVTNMELVLKRTKRKQNIVEKNIDIAYEWYLKLAMTEQYTTKTKEIFHWIPYNKFENIEQIGKELKACHSLDQYLGISRDEKNKRLYKKILLKENYEAYITDLGLSKPLDEKEQEECIHRVFFTLYCTRTFSKNSYTKVSEIYSFEIIMVEMTTGQRSFNEYKFDLNLAVIICNFGLRPNLHLVLLIAMLSWQFNV</sequence>
<evidence type="ECO:0000313" key="2">
    <source>
        <dbReference type="EMBL" id="RIB02244.1"/>
    </source>
</evidence>
<keyword evidence="3" id="KW-1185">Reference proteome</keyword>
<accession>A0A397TWJ6</accession>
<dbReference type="InterPro" id="IPR011009">
    <property type="entry name" value="Kinase-like_dom_sf"/>
</dbReference>
<dbReference type="GO" id="GO:0004672">
    <property type="term" value="F:protein kinase activity"/>
    <property type="evidence" value="ECO:0007669"/>
    <property type="project" value="InterPro"/>
</dbReference>
<dbReference type="InterPro" id="IPR006597">
    <property type="entry name" value="Sel1-like"/>
</dbReference>
<dbReference type="SUPFAM" id="SSF56112">
    <property type="entry name" value="Protein kinase-like (PK-like)"/>
    <property type="match status" value="1"/>
</dbReference>
<dbReference type="SMART" id="SM00671">
    <property type="entry name" value="SEL1"/>
    <property type="match status" value="2"/>
</dbReference>
<dbReference type="InterPro" id="IPR011990">
    <property type="entry name" value="TPR-like_helical_dom_sf"/>
</dbReference>
<feature type="domain" description="Serine-threonine/tyrosine-protein kinase catalytic" evidence="1">
    <location>
        <begin position="171"/>
        <end position="246"/>
    </location>
</feature>
<dbReference type="Proteomes" id="UP000266673">
    <property type="component" value="Unassembled WGS sequence"/>
</dbReference>
<dbReference type="OrthoDB" id="2384430at2759"/>
<evidence type="ECO:0000259" key="1">
    <source>
        <dbReference type="Pfam" id="PF07714"/>
    </source>
</evidence>
<proteinExistence type="predicted"/>